<dbReference type="GO" id="GO:0005737">
    <property type="term" value="C:cytoplasm"/>
    <property type="evidence" value="ECO:0007669"/>
    <property type="project" value="TreeGrafter"/>
</dbReference>
<keyword evidence="3" id="KW-0067">ATP-binding</keyword>
<keyword evidence="7 8" id="KW-0009">Actin-binding</keyword>
<keyword evidence="6" id="KW-0505">Motor protein</keyword>
<protein>
    <recommendedName>
        <fullName evidence="9">Myosin motor domain-containing protein</fullName>
    </recommendedName>
</protein>
<dbReference type="GO" id="GO:0016459">
    <property type="term" value="C:myosin complex"/>
    <property type="evidence" value="ECO:0007669"/>
    <property type="project" value="UniProtKB-KW"/>
</dbReference>
<dbReference type="GO" id="GO:0007015">
    <property type="term" value="P:actin filament organization"/>
    <property type="evidence" value="ECO:0007669"/>
    <property type="project" value="TreeGrafter"/>
</dbReference>
<organism evidence="10 11">
    <name type="scientific">Rhizopus oryzae</name>
    <name type="common">Mucormycosis agent</name>
    <name type="synonym">Rhizopus arrhizus var. delemar</name>
    <dbReference type="NCBI Taxonomy" id="64495"/>
    <lineage>
        <taxon>Eukaryota</taxon>
        <taxon>Fungi</taxon>
        <taxon>Fungi incertae sedis</taxon>
        <taxon>Mucoromycota</taxon>
        <taxon>Mucoromycotina</taxon>
        <taxon>Mucoromycetes</taxon>
        <taxon>Mucorales</taxon>
        <taxon>Mucorineae</taxon>
        <taxon>Rhizopodaceae</taxon>
        <taxon>Rhizopus</taxon>
    </lineage>
</organism>
<dbReference type="PANTHER" id="PTHR13140">
    <property type="entry name" value="MYOSIN"/>
    <property type="match status" value="1"/>
</dbReference>
<dbReference type="InterPro" id="IPR036961">
    <property type="entry name" value="Kinesin_motor_dom_sf"/>
</dbReference>
<evidence type="ECO:0000313" key="10">
    <source>
        <dbReference type="EMBL" id="KAG1315449.1"/>
    </source>
</evidence>
<comment type="caution">
    <text evidence="8">Lacks conserved residue(s) required for the propagation of feature annotation.</text>
</comment>
<keyword evidence="2" id="KW-0547">Nucleotide-binding</keyword>
<evidence type="ECO:0000256" key="4">
    <source>
        <dbReference type="ARBA" id="ARBA00023054"/>
    </source>
</evidence>
<evidence type="ECO:0000256" key="6">
    <source>
        <dbReference type="ARBA" id="ARBA00023175"/>
    </source>
</evidence>
<dbReference type="PANTHER" id="PTHR13140:SF857">
    <property type="entry name" value="MYOSIN-11"/>
    <property type="match status" value="1"/>
</dbReference>
<dbReference type="EMBL" id="JAANQT010000042">
    <property type="protein sequence ID" value="KAG1315449.1"/>
    <property type="molecule type" value="Genomic_DNA"/>
</dbReference>
<dbReference type="AlphaFoldDB" id="A0A9P6XJN8"/>
<evidence type="ECO:0000256" key="8">
    <source>
        <dbReference type="PROSITE-ProRule" id="PRU00782"/>
    </source>
</evidence>
<evidence type="ECO:0000259" key="9">
    <source>
        <dbReference type="PROSITE" id="PS51456"/>
    </source>
</evidence>
<keyword evidence="4" id="KW-0175">Coiled coil</keyword>
<evidence type="ECO:0000256" key="7">
    <source>
        <dbReference type="ARBA" id="ARBA00023203"/>
    </source>
</evidence>
<dbReference type="Proteomes" id="UP000716291">
    <property type="component" value="Unassembled WGS sequence"/>
</dbReference>
<dbReference type="OrthoDB" id="6108017at2759"/>
<dbReference type="InterPro" id="IPR001609">
    <property type="entry name" value="Myosin_head_motor_dom-like"/>
</dbReference>
<evidence type="ECO:0000256" key="3">
    <source>
        <dbReference type="ARBA" id="ARBA00022840"/>
    </source>
</evidence>
<dbReference type="PROSITE" id="PS51456">
    <property type="entry name" value="MYOSIN_MOTOR"/>
    <property type="match status" value="1"/>
</dbReference>
<keyword evidence="5 8" id="KW-0518">Myosin</keyword>
<dbReference type="Gene3D" id="3.40.850.10">
    <property type="entry name" value="Kinesin motor domain"/>
    <property type="match status" value="1"/>
</dbReference>
<gene>
    <name evidence="10" type="ORF">G6F64_000669</name>
</gene>
<dbReference type="GO" id="GO:0005524">
    <property type="term" value="F:ATP binding"/>
    <property type="evidence" value="ECO:0007669"/>
    <property type="project" value="UniProtKB-KW"/>
</dbReference>
<name>A0A9P6XJN8_RHIOR</name>
<sequence length="204" mass="23929">MSPPEVKTAKQLGTLMHSHGIEVYHKHNLSVDHDAGFNLQKWAWVEQKDSPEIFMKVRVIDDDDDDDTSVLVEYEDGSNEQVSKDKIYMMNPPKLDQVEDMAELLYLHEPAVVHNLTQRYKQNNIYTYSGLFLVAVNPYRNLPIYSSEIIRHYRKKRRGEAPPHIYAIADHAFYDMLHDKENQSILITQVFIKRLCPLYANRRI</sequence>
<dbReference type="GO" id="GO:0051015">
    <property type="term" value="F:actin filament binding"/>
    <property type="evidence" value="ECO:0007669"/>
    <property type="project" value="TreeGrafter"/>
</dbReference>
<reference evidence="10" key="1">
    <citation type="journal article" date="2020" name="Microb. Genom.">
        <title>Genetic diversity of clinical and environmental Mucorales isolates obtained from an investigation of mucormycosis cases among solid organ transplant recipients.</title>
        <authorList>
            <person name="Nguyen M.H."/>
            <person name="Kaul D."/>
            <person name="Muto C."/>
            <person name="Cheng S.J."/>
            <person name="Richter R.A."/>
            <person name="Bruno V.M."/>
            <person name="Liu G."/>
            <person name="Beyhan S."/>
            <person name="Sundermann A.J."/>
            <person name="Mounaud S."/>
            <person name="Pasculle A.W."/>
            <person name="Nierman W.C."/>
            <person name="Driscoll E."/>
            <person name="Cumbie R."/>
            <person name="Clancy C.J."/>
            <person name="Dupont C.L."/>
        </authorList>
    </citation>
    <scope>NUCLEOTIDE SEQUENCE</scope>
    <source>
        <strain evidence="10">GL11</strain>
    </source>
</reference>
<dbReference type="GO" id="GO:0016020">
    <property type="term" value="C:membrane"/>
    <property type="evidence" value="ECO:0007669"/>
    <property type="project" value="TreeGrafter"/>
</dbReference>
<dbReference type="SUPFAM" id="SSF52540">
    <property type="entry name" value="P-loop containing nucleoside triphosphate hydrolases"/>
    <property type="match status" value="1"/>
</dbReference>
<evidence type="ECO:0000256" key="2">
    <source>
        <dbReference type="ARBA" id="ARBA00022741"/>
    </source>
</evidence>
<dbReference type="FunFam" id="3.40.850.10:FF:000101">
    <property type="entry name" value="Slow myosin heavy chain 2"/>
    <property type="match status" value="1"/>
</dbReference>
<dbReference type="GO" id="GO:0000146">
    <property type="term" value="F:microfilament motor activity"/>
    <property type="evidence" value="ECO:0007669"/>
    <property type="project" value="TreeGrafter"/>
</dbReference>
<evidence type="ECO:0000256" key="1">
    <source>
        <dbReference type="ARBA" id="ARBA00008314"/>
    </source>
</evidence>
<evidence type="ECO:0000313" key="11">
    <source>
        <dbReference type="Proteomes" id="UP000716291"/>
    </source>
</evidence>
<comment type="similarity">
    <text evidence="1 8">Belongs to the TRAFAC class myosin-kinesin ATPase superfamily. Myosin family.</text>
</comment>
<keyword evidence="11" id="KW-1185">Reference proteome</keyword>
<dbReference type="Pfam" id="PF00063">
    <property type="entry name" value="Myosin_head"/>
    <property type="match status" value="1"/>
</dbReference>
<proteinExistence type="inferred from homology"/>
<comment type="caution">
    <text evidence="10">The sequence shown here is derived from an EMBL/GenBank/DDBJ whole genome shotgun (WGS) entry which is preliminary data.</text>
</comment>
<dbReference type="InterPro" id="IPR027417">
    <property type="entry name" value="P-loop_NTPase"/>
</dbReference>
<evidence type="ECO:0000256" key="5">
    <source>
        <dbReference type="ARBA" id="ARBA00023123"/>
    </source>
</evidence>
<feature type="domain" description="Myosin motor" evidence="9">
    <location>
        <begin position="96"/>
        <end position="204"/>
    </location>
</feature>
<accession>A0A9P6XJN8</accession>